<feature type="transmembrane region" description="Helical" evidence="8">
    <location>
        <begin position="41"/>
        <end position="63"/>
    </location>
</feature>
<sequence>MASSPRDLWSTRWQLFLNEFLKEYGFLPVKNLLAPIISRKIANMMGVLGAFAISSLIHEYLVIANFNIWTGEQSFFFMIHVINLLVFPAFIEPSLRNHDKLPSIPTVTADYVKHFVNNL</sequence>
<proteinExistence type="inferred from homology"/>
<protein>
    <recommendedName>
        <fullName evidence="9">Wax synthase domain-containing protein</fullName>
    </recommendedName>
</protein>
<accession>A0A2N1NWA3</accession>
<evidence type="ECO:0000256" key="2">
    <source>
        <dbReference type="ARBA" id="ARBA00005179"/>
    </source>
</evidence>
<dbReference type="InterPro" id="IPR032805">
    <property type="entry name" value="Wax_synthase_dom"/>
</dbReference>
<name>A0A2N1NWA3_9GLOM</name>
<gene>
    <name evidence="10" type="ORF">RhiirC2_770513</name>
</gene>
<dbReference type="Proteomes" id="UP000233469">
    <property type="component" value="Unassembled WGS sequence"/>
</dbReference>
<reference evidence="10 11" key="2">
    <citation type="submission" date="2017-10" db="EMBL/GenBank/DDBJ databases">
        <title>Extensive intraspecific genome diversity in a model arbuscular mycorrhizal fungus.</title>
        <authorList>
            <person name="Chen E.C.H."/>
            <person name="Morin E."/>
            <person name="Baudet D."/>
            <person name="Noel J."/>
            <person name="Ndikumana S."/>
            <person name="Charron P."/>
            <person name="St-Onge C."/>
            <person name="Giorgi J."/>
            <person name="Grigoriev I.V."/>
            <person name="Roux C."/>
            <person name="Martin F.M."/>
            <person name="Corradi N."/>
        </authorList>
    </citation>
    <scope>NUCLEOTIDE SEQUENCE [LARGE SCALE GENOMIC DNA]</scope>
    <source>
        <strain evidence="10 11">C2</strain>
    </source>
</reference>
<feature type="transmembrane region" description="Helical" evidence="8">
    <location>
        <begin position="75"/>
        <end position="91"/>
    </location>
</feature>
<dbReference type="OrthoDB" id="2313017at2759"/>
<evidence type="ECO:0000256" key="7">
    <source>
        <dbReference type="ARBA" id="ARBA00023136"/>
    </source>
</evidence>
<reference evidence="10 11" key="1">
    <citation type="submission" date="2016-04" db="EMBL/GenBank/DDBJ databases">
        <title>Genome analyses suggest a sexual origin of heterokaryosis in a supposedly ancient asexual fungus.</title>
        <authorList>
            <person name="Ropars J."/>
            <person name="Sedzielewska K."/>
            <person name="Noel J."/>
            <person name="Charron P."/>
            <person name="Farinelli L."/>
            <person name="Marton T."/>
            <person name="Kruger M."/>
            <person name="Pelin A."/>
            <person name="Brachmann A."/>
            <person name="Corradi N."/>
        </authorList>
    </citation>
    <scope>NUCLEOTIDE SEQUENCE [LARGE SCALE GENOMIC DNA]</scope>
    <source>
        <strain evidence="10 11">C2</strain>
    </source>
</reference>
<dbReference type="VEuPathDB" id="FungiDB:RhiirA1_537355"/>
<dbReference type="InterPro" id="IPR044851">
    <property type="entry name" value="Wax_synthase"/>
</dbReference>
<dbReference type="AlphaFoldDB" id="A0A2N1NWA3"/>
<evidence type="ECO:0000256" key="5">
    <source>
        <dbReference type="ARBA" id="ARBA00022692"/>
    </source>
</evidence>
<evidence type="ECO:0000313" key="10">
    <source>
        <dbReference type="EMBL" id="PKK78155.1"/>
    </source>
</evidence>
<dbReference type="PANTHER" id="PTHR31595:SF57">
    <property type="entry name" value="OS04G0481900 PROTEIN"/>
    <property type="match status" value="1"/>
</dbReference>
<keyword evidence="4" id="KW-0808">Transferase</keyword>
<comment type="caution">
    <text evidence="10">The sequence shown here is derived from an EMBL/GenBank/DDBJ whole genome shotgun (WGS) entry which is preliminary data.</text>
</comment>
<keyword evidence="6 8" id="KW-1133">Transmembrane helix</keyword>
<dbReference type="VEuPathDB" id="FungiDB:FUN_024670"/>
<evidence type="ECO:0000313" key="11">
    <source>
        <dbReference type="Proteomes" id="UP000233469"/>
    </source>
</evidence>
<evidence type="ECO:0000256" key="8">
    <source>
        <dbReference type="SAM" id="Phobius"/>
    </source>
</evidence>
<dbReference type="GO" id="GO:0008374">
    <property type="term" value="F:O-acyltransferase activity"/>
    <property type="evidence" value="ECO:0007669"/>
    <property type="project" value="InterPro"/>
</dbReference>
<evidence type="ECO:0000256" key="1">
    <source>
        <dbReference type="ARBA" id="ARBA00004141"/>
    </source>
</evidence>
<evidence type="ECO:0000256" key="3">
    <source>
        <dbReference type="ARBA" id="ARBA00007282"/>
    </source>
</evidence>
<dbReference type="EMBL" id="LLXL01000094">
    <property type="protein sequence ID" value="PKK78155.1"/>
    <property type="molecule type" value="Genomic_DNA"/>
</dbReference>
<keyword evidence="5 8" id="KW-0812">Transmembrane</keyword>
<organism evidence="10 11">
    <name type="scientific">Rhizophagus irregularis</name>
    <dbReference type="NCBI Taxonomy" id="588596"/>
    <lineage>
        <taxon>Eukaryota</taxon>
        <taxon>Fungi</taxon>
        <taxon>Fungi incertae sedis</taxon>
        <taxon>Mucoromycota</taxon>
        <taxon>Glomeromycotina</taxon>
        <taxon>Glomeromycetes</taxon>
        <taxon>Glomerales</taxon>
        <taxon>Glomeraceae</taxon>
        <taxon>Rhizophagus</taxon>
    </lineage>
</organism>
<comment type="subcellular location">
    <subcellularLocation>
        <location evidence="1">Membrane</location>
        <topology evidence="1">Multi-pass membrane protein</topology>
    </subcellularLocation>
</comment>
<evidence type="ECO:0000256" key="6">
    <source>
        <dbReference type="ARBA" id="ARBA00022989"/>
    </source>
</evidence>
<comment type="similarity">
    <text evidence="3">Belongs to the wax synthase family.</text>
</comment>
<keyword evidence="7 8" id="KW-0472">Membrane</keyword>
<comment type="pathway">
    <text evidence="2">Secondary metabolite biosynthesis.</text>
</comment>
<dbReference type="GO" id="GO:0016020">
    <property type="term" value="C:membrane"/>
    <property type="evidence" value="ECO:0007669"/>
    <property type="project" value="UniProtKB-SubCell"/>
</dbReference>
<dbReference type="PANTHER" id="PTHR31595">
    <property type="entry name" value="LONG-CHAIN-ALCOHOL O-FATTY-ACYLTRANSFERASE 3-RELATED"/>
    <property type="match status" value="1"/>
</dbReference>
<dbReference type="VEuPathDB" id="FungiDB:RhiirFUN_004045"/>
<evidence type="ECO:0000259" key="9">
    <source>
        <dbReference type="Pfam" id="PF13813"/>
    </source>
</evidence>
<feature type="domain" description="Wax synthase" evidence="9">
    <location>
        <begin position="2"/>
        <end position="77"/>
    </location>
</feature>
<dbReference type="GO" id="GO:0006629">
    <property type="term" value="P:lipid metabolic process"/>
    <property type="evidence" value="ECO:0007669"/>
    <property type="project" value="InterPro"/>
</dbReference>
<evidence type="ECO:0000256" key="4">
    <source>
        <dbReference type="ARBA" id="ARBA00022679"/>
    </source>
</evidence>
<dbReference type="Pfam" id="PF13813">
    <property type="entry name" value="MBOAT_2"/>
    <property type="match status" value="1"/>
</dbReference>